<dbReference type="eggNOG" id="COG0654">
    <property type="taxonomic scope" value="Bacteria"/>
</dbReference>
<dbReference type="KEGG" id="nbr:O3I_024110"/>
<dbReference type="HOGENOM" id="CLU_033694_0_0_11"/>
<dbReference type="EMBL" id="CP003876">
    <property type="protein sequence ID" value="AFU02777.1"/>
    <property type="molecule type" value="Genomic_DNA"/>
</dbReference>
<reference evidence="2 3" key="1">
    <citation type="journal article" date="2012" name="J. Bacteriol.">
        <title>Complete genome sequence of Nocardia brasiliensis HUJEG-1.</title>
        <authorList>
            <person name="Vera-Cabrera L."/>
            <person name="Ortiz-Lopez R."/>
            <person name="Elizondo-Gonzalez R."/>
            <person name="Perez-Maya A.A."/>
            <person name="Ocampo-Candiani J."/>
        </authorList>
    </citation>
    <scope>NUCLEOTIDE SEQUENCE [LARGE SCALE GENOMIC DNA]</scope>
    <source>
        <strain evidence="3">ATCC 700358</strain>
    </source>
</reference>
<dbReference type="Pfam" id="PF17885">
    <property type="entry name" value="Smoa_sbd"/>
    <property type="match status" value="1"/>
</dbReference>
<organism evidence="2 3">
    <name type="scientific">Nocardia brasiliensis (strain ATCC 700358 / HUJEG-1)</name>
    <dbReference type="NCBI Taxonomy" id="1133849"/>
    <lineage>
        <taxon>Bacteria</taxon>
        <taxon>Bacillati</taxon>
        <taxon>Actinomycetota</taxon>
        <taxon>Actinomycetes</taxon>
        <taxon>Mycobacteriales</taxon>
        <taxon>Nocardiaceae</taxon>
        <taxon>Nocardia</taxon>
    </lineage>
</organism>
<dbReference type="Gene3D" id="3.50.50.60">
    <property type="entry name" value="FAD/NAD(P)-binding domain"/>
    <property type="match status" value="2"/>
</dbReference>
<accession>K0EZ69</accession>
<evidence type="ECO:0000313" key="2">
    <source>
        <dbReference type="EMBL" id="AFU02777.1"/>
    </source>
</evidence>
<name>K0EZ69_NOCB7</name>
<dbReference type="Proteomes" id="UP000006304">
    <property type="component" value="Chromosome"/>
</dbReference>
<dbReference type="SUPFAM" id="SSF51905">
    <property type="entry name" value="FAD/NAD(P)-binding domain"/>
    <property type="match status" value="1"/>
</dbReference>
<dbReference type="InterPro" id="IPR036188">
    <property type="entry name" value="FAD/NAD-bd_sf"/>
</dbReference>
<gene>
    <name evidence="2" type="ORF">O3I_024110</name>
</gene>
<feature type="domain" description="Styrene monooxygenase StyA putative substrate binding" evidence="1">
    <location>
        <begin position="146"/>
        <end position="250"/>
    </location>
</feature>
<dbReference type="AlphaFoldDB" id="K0EZ69"/>
<dbReference type="Gene3D" id="3.30.9.40">
    <property type="match status" value="1"/>
</dbReference>
<keyword evidence="3" id="KW-1185">Reference proteome</keyword>
<dbReference type="STRING" id="1133849.O3I_024110"/>
<dbReference type="InterPro" id="IPR041654">
    <property type="entry name" value="StyA_sbd"/>
</dbReference>
<protein>
    <submittedName>
        <fullName evidence="2">Putative Aromatic-ring oxygenase</fullName>
    </submittedName>
</protein>
<evidence type="ECO:0000259" key="1">
    <source>
        <dbReference type="Pfam" id="PF17885"/>
    </source>
</evidence>
<evidence type="ECO:0000313" key="3">
    <source>
        <dbReference type="Proteomes" id="UP000006304"/>
    </source>
</evidence>
<sequence>MRHVQVVGGSECGLSLAHQLLQRGWPVTLVTDRSAGSLLAGSVTGAQMKFSATLDIQNDLGLGFWQDSAPKIRGIDVTVVVEQRAVHAWAQHFVRPAQSVDQRTVFARWLELYARMGGNLIIDELSRENIDDWAAEHELTVVTHGAHDLMECFPSLGRLAPADPVRRTAVLYLSGVRPRASGMGSCFVLPGLGEIVSYTALSGRPGAERACEVLLFEAVPGDSLDVFGVIDAPYERLRRAQAVLEELLPEGISHRYRYAELIDPGATMTGDVIPRRRIPVGVLPSGRLMLGGGDAVRERGLGGAQGVNNAVHCALRYAERILTSAGGVFDRDWMWRTARPCSMEGVVRRSAVEPDRPNSLRQSNCSTLARSRAADTSLIRTSIATPAARRGSRDGIAW</sequence>
<proteinExistence type="predicted"/>